<organism evidence="3">
    <name type="scientific">Panicum hallii</name>
    <dbReference type="NCBI Taxonomy" id="206008"/>
    <lineage>
        <taxon>Eukaryota</taxon>
        <taxon>Viridiplantae</taxon>
        <taxon>Streptophyta</taxon>
        <taxon>Embryophyta</taxon>
        <taxon>Tracheophyta</taxon>
        <taxon>Spermatophyta</taxon>
        <taxon>Magnoliopsida</taxon>
        <taxon>Liliopsida</taxon>
        <taxon>Poales</taxon>
        <taxon>Poaceae</taxon>
        <taxon>PACMAD clade</taxon>
        <taxon>Panicoideae</taxon>
        <taxon>Panicodae</taxon>
        <taxon>Paniceae</taxon>
        <taxon>Panicinae</taxon>
        <taxon>Panicum</taxon>
        <taxon>Panicum sect. Panicum</taxon>
    </lineage>
</organism>
<feature type="compositionally biased region" description="Pro residues" evidence="2">
    <location>
        <begin position="23"/>
        <end position="39"/>
    </location>
</feature>
<dbReference type="GO" id="GO:0005880">
    <property type="term" value="C:nuclear microtubule"/>
    <property type="evidence" value="ECO:0007669"/>
    <property type="project" value="TreeGrafter"/>
</dbReference>
<dbReference type="Gramene" id="PAN46171">
    <property type="protein sequence ID" value="PAN46171"/>
    <property type="gene ID" value="PAHAL_9G167100"/>
</dbReference>
<dbReference type="GO" id="GO:0008017">
    <property type="term" value="F:microtubule binding"/>
    <property type="evidence" value="ECO:0007669"/>
    <property type="project" value="TreeGrafter"/>
</dbReference>
<evidence type="ECO:0000256" key="2">
    <source>
        <dbReference type="SAM" id="MobiDB-lite"/>
    </source>
</evidence>
<reference evidence="3" key="1">
    <citation type="submission" date="2018-04" db="EMBL/GenBank/DDBJ databases">
        <title>WGS assembly of Panicum hallii.</title>
        <authorList>
            <person name="Lovell J."/>
            <person name="Jenkins J."/>
            <person name="Lowry D."/>
            <person name="Mamidi S."/>
            <person name="Sreedasyam A."/>
            <person name="Weng X."/>
            <person name="Barry K."/>
            <person name="Bonette J."/>
            <person name="Campitelli B."/>
            <person name="Daum C."/>
            <person name="Gordon S."/>
            <person name="Gould B."/>
            <person name="Lipzen A."/>
            <person name="Macqueen A."/>
            <person name="Palacio-Mejia J."/>
            <person name="Plott C."/>
            <person name="Shakirov E."/>
            <person name="Shu S."/>
            <person name="Yoshinaga Y."/>
            <person name="Zane M."/>
            <person name="Rokhsar D."/>
            <person name="Grimwood J."/>
            <person name="Schmutz J."/>
            <person name="Juenger T."/>
        </authorList>
    </citation>
    <scope>NUCLEOTIDE SEQUENCE [LARGE SCALE GENOMIC DNA]</scope>
    <source>
        <strain evidence="3">FIL2</strain>
    </source>
</reference>
<accession>A0A2S3IK86</accession>
<dbReference type="EMBL" id="CM008054">
    <property type="protein sequence ID" value="PAN46171.1"/>
    <property type="molecule type" value="Genomic_DNA"/>
</dbReference>
<protein>
    <submittedName>
        <fullName evidence="3">Uncharacterized protein</fullName>
    </submittedName>
</protein>
<feature type="compositionally biased region" description="Low complexity" evidence="2">
    <location>
        <begin position="138"/>
        <end position="155"/>
    </location>
</feature>
<dbReference type="Pfam" id="PF04484">
    <property type="entry name" value="QWRF"/>
    <property type="match status" value="1"/>
</dbReference>
<dbReference type="GO" id="GO:0051225">
    <property type="term" value="P:spindle assembly"/>
    <property type="evidence" value="ECO:0007669"/>
    <property type="project" value="TreeGrafter"/>
</dbReference>
<dbReference type="GO" id="GO:0005737">
    <property type="term" value="C:cytoplasm"/>
    <property type="evidence" value="ECO:0007669"/>
    <property type="project" value="TreeGrafter"/>
</dbReference>
<dbReference type="PANTHER" id="PTHR31807:SF25">
    <property type="entry name" value="QWRF MOTIF-CONTAINING PROTEIN 6"/>
    <property type="match status" value="1"/>
</dbReference>
<dbReference type="InterPro" id="IPR007573">
    <property type="entry name" value="QWRF"/>
</dbReference>
<name>A0A2S3IK86_9POAL</name>
<dbReference type="PANTHER" id="PTHR31807">
    <property type="entry name" value="AUGMIN FAMILY MEMBER"/>
    <property type="match status" value="1"/>
</dbReference>
<gene>
    <name evidence="3" type="ORF">PAHAL_9G167100</name>
</gene>
<evidence type="ECO:0000313" key="3">
    <source>
        <dbReference type="EMBL" id="PAN46171.1"/>
    </source>
</evidence>
<dbReference type="AlphaFoldDB" id="A0A2S3IK86"/>
<feature type="compositionally biased region" description="Polar residues" evidence="2">
    <location>
        <begin position="64"/>
        <end position="73"/>
    </location>
</feature>
<sequence>MAAASASTAPPPGETPAPASFAPGPPPPPRPDPLPPAARPRPRCRVREVSSRYLSAPLPAQARRLSTSSTHSASVPPPARGAQHHHRDAHAPAPAPFVFGLFDENRLPPTPGSRKRGAAPGLFDAMHRPRPGPEGLNPPARLAAGASRATATPSPRRILRPSKTSANVAAATLQDRRGCTRPSTPARASFSFCGASPEPSHVPAVAIDFCAPASCPRRAPCSEVGSSLQMTEGSRRPQNPFCFGALDAALSECKPTLPKAPVKPPQPPPARKAVVKKGAVIGGNKGVGKQEDVHQLRILENSCMQYRFLNARAEAVAMAKNAAAETSLYGLSVRMAGLQESVAEKKAELEFLKMVERVHSVVGAQVPILEQWSELETEHYSCLGRGTAALCAASSCVPTIGNIRTSIGGINETLQSATKILEELPHSVEKLSGKAQEVEDVACLAEVVGSEQMLLEECADLLHQALNIQVTEDSLRIQLLHLRSQAKEKHEGHKPIIL</sequence>
<proteinExistence type="inferred from homology"/>
<comment type="similarity">
    <text evidence="1">Belongs to the QWRF family.</text>
</comment>
<dbReference type="Proteomes" id="UP000243499">
    <property type="component" value="Chromosome 9"/>
</dbReference>
<evidence type="ECO:0000256" key="1">
    <source>
        <dbReference type="ARBA" id="ARBA00010016"/>
    </source>
</evidence>
<feature type="region of interest" description="Disordered" evidence="2">
    <location>
        <begin position="1"/>
        <end position="159"/>
    </location>
</feature>